<feature type="region of interest" description="Disordered" evidence="3">
    <location>
        <begin position="136"/>
        <end position="258"/>
    </location>
</feature>
<feature type="compositionally biased region" description="Basic and acidic residues" evidence="3">
    <location>
        <begin position="158"/>
        <end position="170"/>
    </location>
</feature>
<dbReference type="Pfam" id="PF01494">
    <property type="entry name" value="FAD_binding_3"/>
    <property type="match status" value="1"/>
</dbReference>
<evidence type="ECO:0000313" key="5">
    <source>
        <dbReference type="EMBL" id="MBA8824852.1"/>
    </source>
</evidence>
<evidence type="ECO:0000256" key="2">
    <source>
        <dbReference type="ARBA" id="ARBA00023033"/>
    </source>
</evidence>
<dbReference type="Gene3D" id="3.50.50.60">
    <property type="entry name" value="FAD/NAD(P)-binding domain"/>
    <property type="match status" value="1"/>
</dbReference>
<feature type="domain" description="FAD-binding" evidence="4">
    <location>
        <begin position="37"/>
        <end position="114"/>
    </location>
</feature>
<feature type="compositionally biased region" description="Polar residues" evidence="3">
    <location>
        <begin position="244"/>
        <end position="256"/>
    </location>
</feature>
<keyword evidence="2" id="KW-0503">Monooxygenase</keyword>
<dbReference type="EMBL" id="JACGWZ010000002">
    <property type="protein sequence ID" value="MBA8824852.1"/>
    <property type="molecule type" value="Genomic_DNA"/>
</dbReference>
<protein>
    <recommendedName>
        <fullName evidence="4">FAD-binding domain-containing protein</fullName>
    </recommendedName>
</protein>
<comment type="caution">
    <text evidence="5">The sequence shown here is derived from an EMBL/GenBank/DDBJ whole genome shotgun (WGS) entry which is preliminary data.</text>
</comment>
<accession>A0A839DS75</accession>
<dbReference type="PANTHER" id="PTHR13789">
    <property type="entry name" value="MONOOXYGENASE"/>
    <property type="match status" value="1"/>
</dbReference>
<evidence type="ECO:0000259" key="4">
    <source>
        <dbReference type="Pfam" id="PF01494"/>
    </source>
</evidence>
<dbReference type="GO" id="GO:0071949">
    <property type="term" value="F:FAD binding"/>
    <property type="evidence" value="ECO:0007669"/>
    <property type="project" value="InterPro"/>
</dbReference>
<feature type="compositionally biased region" description="Basic residues" evidence="3">
    <location>
        <begin position="173"/>
        <end position="192"/>
    </location>
</feature>
<feature type="region of interest" description="Disordered" evidence="3">
    <location>
        <begin position="1"/>
        <end position="32"/>
    </location>
</feature>
<dbReference type="AlphaFoldDB" id="A0A839DS75"/>
<dbReference type="PANTHER" id="PTHR13789:SF309">
    <property type="entry name" value="PUTATIVE (AFU_ORTHOLOGUE AFUA_6G14510)-RELATED"/>
    <property type="match status" value="1"/>
</dbReference>
<dbReference type="SUPFAM" id="SSF51905">
    <property type="entry name" value="FAD/NAD(P)-binding domain"/>
    <property type="match status" value="1"/>
</dbReference>
<organism evidence="5 6">
    <name type="scientific">Halosaccharopolyspora lacisalsi</name>
    <dbReference type="NCBI Taxonomy" id="1000566"/>
    <lineage>
        <taxon>Bacteria</taxon>
        <taxon>Bacillati</taxon>
        <taxon>Actinomycetota</taxon>
        <taxon>Actinomycetes</taxon>
        <taxon>Pseudonocardiales</taxon>
        <taxon>Pseudonocardiaceae</taxon>
        <taxon>Halosaccharopolyspora</taxon>
    </lineage>
</organism>
<keyword evidence="6" id="KW-1185">Reference proteome</keyword>
<dbReference type="GO" id="GO:0004497">
    <property type="term" value="F:monooxygenase activity"/>
    <property type="evidence" value="ECO:0007669"/>
    <property type="project" value="UniProtKB-KW"/>
</dbReference>
<proteinExistence type="predicted"/>
<dbReference type="InterPro" id="IPR036188">
    <property type="entry name" value="FAD/NAD-bd_sf"/>
</dbReference>
<dbReference type="InterPro" id="IPR050493">
    <property type="entry name" value="FAD-dep_Monooxygenase_BioMet"/>
</dbReference>
<name>A0A839DS75_9PSEU</name>
<dbReference type="Gene3D" id="3.30.9.10">
    <property type="entry name" value="D-Amino Acid Oxidase, subunit A, domain 2"/>
    <property type="match status" value="1"/>
</dbReference>
<dbReference type="InterPro" id="IPR002938">
    <property type="entry name" value="FAD-bd"/>
</dbReference>
<keyword evidence="1" id="KW-0560">Oxidoreductase</keyword>
<evidence type="ECO:0000313" key="6">
    <source>
        <dbReference type="Proteomes" id="UP000569329"/>
    </source>
</evidence>
<gene>
    <name evidence="5" type="ORF">FHX42_002199</name>
</gene>
<feature type="compositionally biased region" description="Basic residues" evidence="3">
    <location>
        <begin position="10"/>
        <end position="25"/>
    </location>
</feature>
<evidence type="ECO:0000256" key="3">
    <source>
        <dbReference type="SAM" id="MobiDB-lite"/>
    </source>
</evidence>
<sequence length="272" mass="29248">MERSSPSGTHRIRALRQRGQRHRVGRTKEGDMSRGGVLVVGGGIGGLSTSVALRNVGYDVHVVEIRPDLRSSVTGVGIIQPVNALRALEAIGCGEECLEAGHSSTTWGCSMWTATCSTRCRGHDPRFGLVALERSHPAAAARDSDHRGTRGRRHHRVRQDFREAPRDPGRGRGGLRRRNQHRRGRRRGRRRPFAGPASCRGHGGPTGPQRSVGIPVHRTPRAGRRPDRPAGGPGGLRPPGPIRSASSTAPRGTTTIGRIPANWVSLQIGSGT</sequence>
<dbReference type="Proteomes" id="UP000569329">
    <property type="component" value="Unassembled WGS sequence"/>
</dbReference>
<reference evidence="5 6" key="1">
    <citation type="submission" date="2020-07" db="EMBL/GenBank/DDBJ databases">
        <title>Sequencing the genomes of 1000 actinobacteria strains.</title>
        <authorList>
            <person name="Klenk H.-P."/>
        </authorList>
    </citation>
    <scope>NUCLEOTIDE SEQUENCE [LARGE SCALE GENOMIC DNA]</scope>
    <source>
        <strain evidence="5 6">DSM 45975</strain>
    </source>
</reference>
<evidence type="ECO:0000256" key="1">
    <source>
        <dbReference type="ARBA" id="ARBA00023002"/>
    </source>
</evidence>